<comment type="similarity">
    <text evidence="3">Belongs to the GORAB family.</text>
</comment>
<dbReference type="PANTHER" id="PTHR21470:SF2">
    <property type="entry name" value="RAB6-INTERACTING GOLGIN"/>
    <property type="match status" value="1"/>
</dbReference>
<reference evidence="12" key="1">
    <citation type="journal article" date="2010" name="Science">
        <title>Plasticity of animal genome architecture unmasked by rapid evolution of a pelagic tunicate.</title>
        <authorList>
            <person name="Denoeud F."/>
            <person name="Henriet S."/>
            <person name="Mungpakdee S."/>
            <person name="Aury J.M."/>
            <person name="Da Silva C."/>
            <person name="Brinkmann H."/>
            <person name="Mikhaleva J."/>
            <person name="Olsen L.C."/>
            <person name="Jubin C."/>
            <person name="Canestro C."/>
            <person name="Bouquet J.M."/>
            <person name="Danks G."/>
            <person name="Poulain J."/>
            <person name="Campsteijn C."/>
            <person name="Adamski M."/>
            <person name="Cross I."/>
            <person name="Yadetie F."/>
            <person name="Muffato M."/>
            <person name="Louis A."/>
            <person name="Butcher S."/>
            <person name="Tsagkogeorga G."/>
            <person name="Konrad A."/>
            <person name="Singh S."/>
            <person name="Jensen M.F."/>
            <person name="Cong E.H."/>
            <person name="Eikeseth-Otteraa H."/>
            <person name="Noel B."/>
            <person name="Anthouard V."/>
            <person name="Porcel B.M."/>
            <person name="Kachouri-Lafond R."/>
            <person name="Nishino A."/>
            <person name="Ugolini M."/>
            <person name="Chourrout P."/>
            <person name="Nishida H."/>
            <person name="Aasland R."/>
            <person name="Huzurbazar S."/>
            <person name="Westhof E."/>
            <person name="Delsuc F."/>
            <person name="Lehrach H."/>
            <person name="Reinhardt R."/>
            <person name="Weissenbach J."/>
            <person name="Roy S.W."/>
            <person name="Artiguenave F."/>
            <person name="Postlethwait J.H."/>
            <person name="Manak J.R."/>
            <person name="Thompson E.M."/>
            <person name="Jaillon O."/>
            <person name="Du Pasquier L."/>
            <person name="Boudinot P."/>
            <person name="Liberles D.A."/>
            <person name="Volff J.N."/>
            <person name="Philippe H."/>
            <person name="Lenhard B."/>
            <person name="Roest Crollius H."/>
            <person name="Wincker P."/>
            <person name="Chourrout D."/>
        </authorList>
    </citation>
    <scope>NUCLEOTIDE SEQUENCE [LARGE SCALE GENOMIC DNA]</scope>
</reference>
<dbReference type="FunCoup" id="E4XHI6">
    <property type="interactions" value="24"/>
</dbReference>
<keyword evidence="6" id="KW-0333">Golgi apparatus</keyword>
<dbReference type="AlphaFoldDB" id="E4XHI6"/>
<feature type="region of interest" description="Disordered" evidence="11">
    <location>
        <begin position="1"/>
        <end position="90"/>
    </location>
</feature>
<name>E4XHI6_OIKDI</name>
<evidence type="ECO:0000256" key="8">
    <source>
        <dbReference type="ARBA" id="ARBA00032512"/>
    </source>
</evidence>
<evidence type="ECO:0000256" key="9">
    <source>
        <dbReference type="ARBA" id="ARBA00033032"/>
    </source>
</evidence>
<protein>
    <recommendedName>
        <fullName evidence="4">RAB6-interacting golgin</fullName>
    </recommendedName>
    <alternativeName>
        <fullName evidence="9">N-terminal kinase-like-binding protein 1</fullName>
    </alternativeName>
    <alternativeName>
        <fullName evidence="8">SCY1-like 1-binding protein 1</fullName>
    </alternativeName>
</protein>
<feature type="region of interest" description="Disordered" evidence="11">
    <location>
        <begin position="263"/>
        <end position="323"/>
    </location>
</feature>
<gene>
    <name evidence="12" type="ORF">GSOID_T00010964001</name>
</gene>
<dbReference type="InterPro" id="IPR007033">
    <property type="entry name" value="GORAB"/>
</dbReference>
<evidence type="ECO:0000256" key="2">
    <source>
        <dbReference type="ARBA" id="ARBA00004555"/>
    </source>
</evidence>
<evidence type="ECO:0000313" key="12">
    <source>
        <dbReference type="EMBL" id="CBY10134.1"/>
    </source>
</evidence>
<comment type="subcellular location">
    <subcellularLocation>
        <location evidence="1">Cytoplasm</location>
    </subcellularLocation>
    <subcellularLocation>
        <location evidence="2">Golgi apparatus</location>
    </subcellularLocation>
</comment>
<evidence type="ECO:0000256" key="10">
    <source>
        <dbReference type="SAM" id="Coils"/>
    </source>
</evidence>
<feature type="compositionally biased region" description="Basic and acidic residues" evidence="11">
    <location>
        <begin position="69"/>
        <end position="89"/>
    </location>
</feature>
<evidence type="ECO:0000313" key="13">
    <source>
        <dbReference type="Proteomes" id="UP000001307"/>
    </source>
</evidence>
<dbReference type="Proteomes" id="UP000001307">
    <property type="component" value="Unassembled WGS sequence"/>
</dbReference>
<proteinExistence type="inferred from homology"/>
<evidence type="ECO:0000256" key="1">
    <source>
        <dbReference type="ARBA" id="ARBA00004496"/>
    </source>
</evidence>
<evidence type="ECO:0000256" key="11">
    <source>
        <dbReference type="SAM" id="MobiDB-lite"/>
    </source>
</evidence>
<evidence type="ECO:0000256" key="5">
    <source>
        <dbReference type="ARBA" id="ARBA00022490"/>
    </source>
</evidence>
<dbReference type="InParanoid" id="E4XHI6"/>
<dbReference type="OrthoDB" id="9909311at2759"/>
<keyword evidence="5" id="KW-0963">Cytoplasm</keyword>
<evidence type="ECO:0000256" key="7">
    <source>
        <dbReference type="ARBA" id="ARBA00023054"/>
    </source>
</evidence>
<feature type="compositionally biased region" description="Basic and acidic residues" evidence="11">
    <location>
        <begin position="263"/>
        <end position="292"/>
    </location>
</feature>
<accession>E4XHI6</accession>
<evidence type="ECO:0000256" key="6">
    <source>
        <dbReference type="ARBA" id="ARBA00023034"/>
    </source>
</evidence>
<dbReference type="PANTHER" id="PTHR21470">
    <property type="entry name" value="RAB6-INTERACTING PROTEIN GORAB"/>
    <property type="match status" value="1"/>
</dbReference>
<keyword evidence="7 10" id="KW-0175">Coiled coil</keyword>
<dbReference type="GO" id="GO:0005794">
    <property type="term" value="C:Golgi apparatus"/>
    <property type="evidence" value="ECO:0007669"/>
    <property type="project" value="UniProtKB-SubCell"/>
</dbReference>
<evidence type="ECO:0000256" key="3">
    <source>
        <dbReference type="ARBA" id="ARBA00005599"/>
    </source>
</evidence>
<feature type="coiled-coil region" evidence="10">
    <location>
        <begin position="104"/>
        <end position="131"/>
    </location>
</feature>
<feature type="compositionally biased region" description="Basic residues" evidence="11">
    <location>
        <begin position="35"/>
        <end position="52"/>
    </location>
</feature>
<sequence>MSDWGGFSDAELRHLRSGGDANPTSAKPKSTASKSSKKALAAKKTSKPKPAKKLPEEALFPTSTSSNAAKKETKEEIQVHKIDTSSKEDEVPDFIEEEVVEQKKKMDIVEVEKAQREMEEKNKRRRAALSQEILSRQKKAALESKMLATIQEELVKLDNLLNADVAVLRDQIDTACFEFSEANRRFQTAEKEYVDSKFDLQKKTETKDSLTEHLMNLIQANEERKQKKLEELTFKLSMDPEIVAKREAEAAEKLKLEEEAKQKAIAEARKKAAEEAENAKEADAIAEIKEETTSTSSPAPQEISREQTPEQDLSEPVADTQSS</sequence>
<dbReference type="Pfam" id="PF04949">
    <property type="entry name" value="Transcrip_act"/>
    <property type="match status" value="1"/>
</dbReference>
<evidence type="ECO:0000256" key="4">
    <source>
        <dbReference type="ARBA" id="ARBA00014130"/>
    </source>
</evidence>
<organism evidence="12">
    <name type="scientific">Oikopleura dioica</name>
    <name type="common">Tunicate</name>
    <dbReference type="NCBI Taxonomy" id="34765"/>
    <lineage>
        <taxon>Eukaryota</taxon>
        <taxon>Metazoa</taxon>
        <taxon>Chordata</taxon>
        <taxon>Tunicata</taxon>
        <taxon>Appendicularia</taxon>
        <taxon>Copelata</taxon>
        <taxon>Oikopleuridae</taxon>
        <taxon>Oikopleura</taxon>
    </lineage>
</organism>
<feature type="compositionally biased region" description="Low complexity" evidence="11">
    <location>
        <begin position="23"/>
        <end position="34"/>
    </location>
</feature>
<dbReference type="GO" id="GO:1905515">
    <property type="term" value="P:non-motile cilium assembly"/>
    <property type="evidence" value="ECO:0007669"/>
    <property type="project" value="TreeGrafter"/>
</dbReference>
<dbReference type="EMBL" id="FN653051">
    <property type="protein sequence ID" value="CBY10134.1"/>
    <property type="molecule type" value="Genomic_DNA"/>
</dbReference>
<keyword evidence="13" id="KW-1185">Reference proteome</keyword>